<reference evidence="2" key="2">
    <citation type="journal article" date="2022" name="Elife">
        <title>Obligate sexual reproduction of a homothallic fungus closely related to the Cryptococcus pathogenic species complex.</title>
        <authorList>
            <person name="Passer A.R."/>
            <person name="Clancey S.A."/>
            <person name="Shea T."/>
            <person name="David-Palma M."/>
            <person name="Averette A.F."/>
            <person name="Boekhout T."/>
            <person name="Porcel B.M."/>
            <person name="Nowrousian M."/>
            <person name="Cuomo C.A."/>
            <person name="Sun S."/>
            <person name="Heitman J."/>
            <person name="Coelho M.A."/>
        </authorList>
    </citation>
    <scope>NUCLEOTIDE SEQUENCE</scope>
    <source>
        <strain evidence="2">CBS 7841</strain>
    </source>
</reference>
<feature type="compositionally biased region" description="Basic and acidic residues" evidence="1">
    <location>
        <begin position="333"/>
        <end position="344"/>
    </location>
</feature>
<dbReference type="GO" id="GO:0003729">
    <property type="term" value="F:mRNA binding"/>
    <property type="evidence" value="ECO:0007669"/>
    <property type="project" value="InterPro"/>
</dbReference>
<feature type="compositionally biased region" description="Basic and acidic residues" evidence="1">
    <location>
        <begin position="292"/>
        <end position="313"/>
    </location>
</feature>
<accession>A0A1E3IFU4</accession>
<reference evidence="2" key="3">
    <citation type="submission" date="2024-01" db="EMBL/GenBank/DDBJ databases">
        <authorList>
            <person name="Coelho M.A."/>
            <person name="David-Palma M."/>
            <person name="Shea T."/>
            <person name="Sun S."/>
            <person name="Cuomo C.A."/>
            <person name="Heitman J."/>
        </authorList>
    </citation>
    <scope>NUCLEOTIDE SEQUENCE</scope>
    <source>
        <strain evidence="2">CBS 7841</strain>
    </source>
</reference>
<dbReference type="VEuPathDB" id="FungiDB:L203_03247"/>
<dbReference type="GeneID" id="91088525"/>
<dbReference type="Pfam" id="PF10309">
    <property type="entry name" value="NCBP3"/>
    <property type="match status" value="1"/>
</dbReference>
<dbReference type="GO" id="GO:0000340">
    <property type="term" value="F:RNA 7-methylguanosine cap binding"/>
    <property type="evidence" value="ECO:0007669"/>
    <property type="project" value="InterPro"/>
</dbReference>
<organism evidence="2 3">
    <name type="scientific">Cryptococcus depauperatus CBS 7841</name>
    <dbReference type="NCBI Taxonomy" id="1295531"/>
    <lineage>
        <taxon>Eukaryota</taxon>
        <taxon>Fungi</taxon>
        <taxon>Dikarya</taxon>
        <taxon>Basidiomycota</taxon>
        <taxon>Agaricomycotina</taxon>
        <taxon>Tremellomycetes</taxon>
        <taxon>Tremellales</taxon>
        <taxon>Cryptococcaceae</taxon>
        <taxon>Cryptococcus</taxon>
    </lineage>
</organism>
<evidence type="ECO:0000313" key="2">
    <source>
        <dbReference type="EMBL" id="WVN89099.1"/>
    </source>
</evidence>
<protein>
    <submittedName>
        <fullName evidence="2">Uncharacterized protein</fullName>
    </submittedName>
</protein>
<feature type="compositionally biased region" description="Basic and acidic residues" evidence="1">
    <location>
        <begin position="356"/>
        <end position="372"/>
    </location>
</feature>
<feature type="region of interest" description="Disordered" evidence="1">
    <location>
        <begin position="333"/>
        <end position="424"/>
    </location>
</feature>
<proteinExistence type="predicted"/>
<sequence>MALPYDATPPPEAAHPEVAAPQGPQGLDQALDDYDPAIPDHVKSLMGRMSNKVYLMEETPAILHMDGEKRLKKDLKLRKLAEDLDQQDPSPWLEEITQGSEERIKTQALYVHSELIQHMSTAKIFTWCSQLGSKPMGIEWINDTTLHLLFPTPAEALLSLALLSKTGFDMTEDDPLLDRSAHSFPVSLLPRADVGDSVGTGTIATTKSDSLGENENVLKRGRGMFARRRSPVRDEASSQPSVTIEDITLAPGVNPFARIALRYGLESDQSHRKGGQESEWYRKHGFSAGKEVASHSRPGFDSHERQKGHVDIPHTWERGVDAVELTSGGRDLYRRLGRERKPYDRPPPNRRKRADRGKLSQEDLDKELEAIRSGETMDIDVDYGREEPTVRKNRGFQRGGVRRERDKDDLDRELDELFAARPGP</sequence>
<evidence type="ECO:0000256" key="1">
    <source>
        <dbReference type="SAM" id="MobiDB-lite"/>
    </source>
</evidence>
<keyword evidence="3" id="KW-1185">Reference proteome</keyword>
<dbReference type="RefSeq" id="XP_066069799.1">
    <property type="nucleotide sequence ID" value="XM_066213702.1"/>
</dbReference>
<dbReference type="AlphaFoldDB" id="A0A1E3IFU4"/>
<evidence type="ECO:0000313" key="3">
    <source>
        <dbReference type="Proteomes" id="UP000094043"/>
    </source>
</evidence>
<gene>
    <name evidence="2" type="ORF">L203_104315</name>
</gene>
<feature type="compositionally biased region" description="Basic and acidic residues" evidence="1">
    <location>
        <begin position="401"/>
        <end position="410"/>
    </location>
</feature>
<feature type="region of interest" description="Disordered" evidence="1">
    <location>
        <begin position="1"/>
        <end position="32"/>
    </location>
</feature>
<feature type="region of interest" description="Disordered" evidence="1">
    <location>
        <begin position="289"/>
        <end position="313"/>
    </location>
</feature>
<dbReference type="InterPro" id="IPR019416">
    <property type="entry name" value="NCBP3"/>
</dbReference>
<dbReference type="Proteomes" id="UP000094043">
    <property type="component" value="Chromosome 5"/>
</dbReference>
<reference evidence="2" key="1">
    <citation type="submission" date="2016-06" db="EMBL/GenBank/DDBJ databases">
        <authorList>
            <person name="Cuomo C."/>
            <person name="Litvintseva A."/>
            <person name="Heitman J."/>
            <person name="Chen Y."/>
            <person name="Sun S."/>
            <person name="Springer D."/>
            <person name="Dromer F."/>
            <person name="Young S."/>
            <person name="Zeng Q."/>
            <person name="Chapman S."/>
            <person name="Gujja S."/>
            <person name="Saif S."/>
            <person name="Birren B."/>
        </authorList>
    </citation>
    <scope>NUCLEOTIDE SEQUENCE</scope>
    <source>
        <strain evidence="2">CBS 7841</strain>
    </source>
</reference>
<dbReference type="KEGG" id="cdep:91088525"/>
<name>A0A1E3IFU4_9TREE</name>
<dbReference type="EMBL" id="CP143788">
    <property type="protein sequence ID" value="WVN89099.1"/>
    <property type="molecule type" value="Genomic_DNA"/>
</dbReference>
<dbReference type="OrthoDB" id="422106at2759"/>